<dbReference type="PANTHER" id="PTHR47469">
    <property type="entry name" value="MONOOXYGENASE-LIKE"/>
    <property type="match status" value="1"/>
</dbReference>
<dbReference type="EMBL" id="VOSW01000003">
    <property type="protein sequence ID" value="KAE8761482.1"/>
    <property type="molecule type" value="Genomic_DNA"/>
</dbReference>
<accession>A0A6N6WLD2</accession>
<reference evidence="2 3" key="1">
    <citation type="journal article" date="2020" name="Int. J. Syst. Evol. Microbiol.">
        <title>Paraburkholderia madseniana sp. nov., a phenolic acid-degrading bacterium isolated from acidic forest soil.</title>
        <authorList>
            <person name="Wilhelm R.C."/>
            <person name="Murphy S.J.L."/>
            <person name="Feriancek N.M."/>
            <person name="Karasz D.C."/>
            <person name="DeRito C.M."/>
            <person name="Newman J.D."/>
            <person name="Buckley D.H."/>
        </authorList>
    </citation>
    <scope>NUCLEOTIDE SEQUENCE [LARGE SCALE GENOMIC DNA]</scope>
    <source>
        <strain evidence="2 3">RP11</strain>
    </source>
</reference>
<dbReference type="Proteomes" id="UP000463700">
    <property type="component" value="Unassembled WGS sequence"/>
</dbReference>
<dbReference type="AlphaFoldDB" id="A0A6N6WLD2"/>
<gene>
    <name evidence="2" type="ORF">FSO04_02575</name>
</gene>
<proteinExistence type="predicted"/>
<dbReference type="InterPro" id="IPR054707">
    <property type="entry name" value="DhpH_subs-bd"/>
</dbReference>
<dbReference type="InterPro" id="IPR053212">
    <property type="entry name" value="DHP_3-monooxygenase"/>
</dbReference>
<dbReference type="Pfam" id="PF22607">
    <property type="entry name" value="FAD_binding-like"/>
    <property type="match status" value="1"/>
</dbReference>
<protein>
    <recommendedName>
        <fullName evidence="1">2,6-dihydroxypyridine 3-monooxygenase substrate binding domain-containing protein</fullName>
    </recommendedName>
</protein>
<name>A0A6N6WLD2_9BURK</name>
<dbReference type="OrthoDB" id="8591538at2"/>
<evidence type="ECO:0000313" key="3">
    <source>
        <dbReference type="Proteomes" id="UP000463700"/>
    </source>
</evidence>
<dbReference type="SUPFAM" id="SSF54373">
    <property type="entry name" value="FAD-linked reductases, C-terminal domain"/>
    <property type="match status" value="1"/>
</dbReference>
<dbReference type="PRINTS" id="PR00420">
    <property type="entry name" value="RNGMNOXGNASE"/>
</dbReference>
<dbReference type="RefSeq" id="WP_154558205.1">
    <property type="nucleotide sequence ID" value="NZ_VOSW01000003.1"/>
</dbReference>
<dbReference type="PROSITE" id="PS51257">
    <property type="entry name" value="PROKAR_LIPOPROTEIN"/>
    <property type="match status" value="1"/>
</dbReference>
<evidence type="ECO:0000259" key="1">
    <source>
        <dbReference type="Pfam" id="PF22607"/>
    </source>
</evidence>
<organism evidence="2 3">
    <name type="scientific">Paraburkholderia madseniana</name>
    <dbReference type="NCBI Taxonomy" id="2599607"/>
    <lineage>
        <taxon>Bacteria</taxon>
        <taxon>Pseudomonadati</taxon>
        <taxon>Pseudomonadota</taxon>
        <taxon>Betaproteobacteria</taxon>
        <taxon>Burkholderiales</taxon>
        <taxon>Burkholderiaceae</taxon>
        <taxon>Paraburkholderia</taxon>
    </lineage>
</organism>
<dbReference type="InterPro" id="IPR036188">
    <property type="entry name" value="FAD/NAD-bd_sf"/>
</dbReference>
<sequence length="389" mass="42736">MKIVIAGGSIAGLSSALTLSCIGHDVHVYERSDVPLRGRGGGVAVLRHMMKFLEQHGHYTQQMISVPTIMRRRIDINGNVLTEEPEKLPFSSWDTVYRSLCAMLSKDRISYGREVAGFTEYDETIEINFDHGESVRADILVAADGIGSRTRAQLFPNYESNFAGYVAWRGIVDESAFSPLEVEALTNNFTMFRDPGHMFMAFLIPGLDGSLKPGRRRFNWLWYRNEPDVAAMHRHLTDDHGHQHHASISPGHLSAESFEELCELASRHLPAIFQQLVRETRAPFFQSIRDALSPSFSVGRIALIGDAACTVRPHTASGTSKAADDAVALAEALSTDTELHVKEVLALWAAARRDAVGRLLTKGPKLAASFGLGGAGIVNASSPWTDEPQ</sequence>
<dbReference type="SUPFAM" id="SSF51905">
    <property type="entry name" value="FAD/NAD(P)-binding domain"/>
    <property type="match status" value="1"/>
</dbReference>
<dbReference type="NCBIfam" id="NF005566">
    <property type="entry name" value="PRK07236.1"/>
    <property type="match status" value="1"/>
</dbReference>
<feature type="domain" description="2,6-dihydroxypyridine 3-monooxygenase substrate binding" evidence="1">
    <location>
        <begin position="162"/>
        <end position="290"/>
    </location>
</feature>
<comment type="caution">
    <text evidence="2">The sequence shown here is derived from an EMBL/GenBank/DDBJ whole genome shotgun (WGS) entry which is preliminary data.</text>
</comment>
<dbReference type="PANTHER" id="PTHR47469:SF2">
    <property type="entry name" value="OS06G0597600 PROTEIN"/>
    <property type="match status" value="1"/>
</dbReference>
<dbReference type="Gene3D" id="3.50.50.60">
    <property type="entry name" value="FAD/NAD(P)-binding domain"/>
    <property type="match status" value="2"/>
</dbReference>
<evidence type="ECO:0000313" key="2">
    <source>
        <dbReference type="EMBL" id="KAE8761482.1"/>
    </source>
</evidence>